<dbReference type="AlphaFoldDB" id="A0A8J3N835"/>
<accession>A0A8J3N835</accession>
<evidence type="ECO:0000259" key="1">
    <source>
        <dbReference type="PROSITE" id="PS50943"/>
    </source>
</evidence>
<dbReference type="Gene3D" id="1.10.260.40">
    <property type="entry name" value="lambda repressor-like DNA-binding domains"/>
    <property type="match status" value="1"/>
</dbReference>
<proteinExistence type="predicted"/>
<dbReference type="InterPro" id="IPR043917">
    <property type="entry name" value="DUF5753"/>
</dbReference>
<dbReference type="Proteomes" id="UP000612808">
    <property type="component" value="Unassembled WGS sequence"/>
</dbReference>
<name>A0A8J3N835_9ACTN</name>
<dbReference type="SUPFAM" id="SSF47413">
    <property type="entry name" value="lambda repressor-like DNA-binding domains"/>
    <property type="match status" value="1"/>
</dbReference>
<keyword evidence="3" id="KW-1185">Reference proteome</keyword>
<dbReference type="InterPro" id="IPR010982">
    <property type="entry name" value="Lambda_DNA-bd_dom_sf"/>
</dbReference>
<dbReference type="PROSITE" id="PS50943">
    <property type="entry name" value="HTH_CROC1"/>
    <property type="match status" value="1"/>
</dbReference>
<reference evidence="2" key="1">
    <citation type="submission" date="2021-01" db="EMBL/GenBank/DDBJ databases">
        <title>Whole genome shotgun sequence of Actinocatenispora rupis NBRC 107355.</title>
        <authorList>
            <person name="Komaki H."/>
            <person name="Tamura T."/>
        </authorList>
    </citation>
    <scope>NUCLEOTIDE SEQUENCE</scope>
    <source>
        <strain evidence="2">NBRC 107355</strain>
    </source>
</reference>
<evidence type="ECO:0000313" key="3">
    <source>
        <dbReference type="Proteomes" id="UP000612808"/>
    </source>
</evidence>
<dbReference type="Pfam" id="PF19054">
    <property type="entry name" value="DUF5753"/>
    <property type="match status" value="1"/>
</dbReference>
<protein>
    <submittedName>
        <fullName evidence="2">Transcriptional regulator</fullName>
    </submittedName>
</protein>
<dbReference type="CDD" id="cd00093">
    <property type="entry name" value="HTH_XRE"/>
    <property type="match status" value="1"/>
</dbReference>
<dbReference type="InterPro" id="IPR001387">
    <property type="entry name" value="Cro/C1-type_HTH"/>
</dbReference>
<organism evidence="2 3">
    <name type="scientific">Actinocatenispora rupis</name>
    <dbReference type="NCBI Taxonomy" id="519421"/>
    <lineage>
        <taxon>Bacteria</taxon>
        <taxon>Bacillati</taxon>
        <taxon>Actinomycetota</taxon>
        <taxon>Actinomycetes</taxon>
        <taxon>Micromonosporales</taxon>
        <taxon>Micromonosporaceae</taxon>
        <taxon>Actinocatenispora</taxon>
    </lineage>
</organism>
<comment type="caution">
    <text evidence="2">The sequence shown here is derived from an EMBL/GenBank/DDBJ whole genome shotgun (WGS) entry which is preliminary data.</text>
</comment>
<gene>
    <name evidence="2" type="ORF">Aru02nite_05850</name>
</gene>
<dbReference type="GO" id="GO:0003677">
    <property type="term" value="F:DNA binding"/>
    <property type="evidence" value="ECO:0007669"/>
    <property type="project" value="InterPro"/>
</dbReference>
<dbReference type="RefSeq" id="WP_203654668.1">
    <property type="nucleotide sequence ID" value="NZ_BAAAZM010000002.1"/>
</dbReference>
<dbReference type="EMBL" id="BOMB01000003">
    <property type="protein sequence ID" value="GID09696.1"/>
    <property type="molecule type" value="Genomic_DNA"/>
</dbReference>
<dbReference type="Pfam" id="PF13560">
    <property type="entry name" value="HTH_31"/>
    <property type="match status" value="1"/>
</dbReference>
<evidence type="ECO:0000313" key="2">
    <source>
        <dbReference type="EMBL" id="GID09696.1"/>
    </source>
</evidence>
<sequence length="284" mass="32216">MTEAGSTVPRRQLGRQTKALRVAAGYTAEIAADELGWSRHKIWRIETGRVAPTKSDVIALSQLYHADEQTSDLLVTLAGEAKAKNWWHAYGDALPSWFVPFMDLESTASDMRSYDAELVPGLLQTPDYCFAICRASTNDSTEDIEKRVALRMRRQDLLTREEPSAPHVSMILNEAVLRRAVGDRRAMRKQLEHVIECTDLPNVDVRVFPFSMGQHAAMASSFVILEFPDRQDPGVVYLESYIGGLYLDRAKDLTRYNFVMRDLECRALDRLQSRDFIQAAVKEM</sequence>
<feature type="domain" description="HTH cro/C1-type" evidence="1">
    <location>
        <begin position="18"/>
        <end position="71"/>
    </location>
</feature>